<accession>A0A8B6HRP5</accession>
<dbReference type="Proteomes" id="UP000596742">
    <property type="component" value="Unassembled WGS sequence"/>
</dbReference>
<reference evidence="2" key="1">
    <citation type="submission" date="2018-11" db="EMBL/GenBank/DDBJ databases">
        <authorList>
            <person name="Alioto T."/>
            <person name="Alioto T."/>
        </authorList>
    </citation>
    <scope>NUCLEOTIDE SEQUENCE</scope>
</reference>
<evidence type="ECO:0000256" key="1">
    <source>
        <dbReference type="SAM" id="Phobius"/>
    </source>
</evidence>
<dbReference type="AlphaFoldDB" id="A0A8B6HRP5"/>
<feature type="transmembrane region" description="Helical" evidence="1">
    <location>
        <begin position="368"/>
        <end position="388"/>
    </location>
</feature>
<evidence type="ECO:0000313" key="2">
    <source>
        <dbReference type="EMBL" id="VDI84026.1"/>
    </source>
</evidence>
<sequence>MAVYILSGNTPVISKMRKLALGTFANISRQENFIERHVAERQILISAAVKDSWFTKIRSLLIKYSLPSIFNILDEPPSKLKWKNLIRKAIVTCWVDHVVTMSVCYKSISYISTANYNSGHLHNALESIQTSAKDIQRLHIKLRLLTGTYILQCNRAAFHQIDINPTCLLCEEDSETLYHFIHSCPALASARNHHMLELSHILNNSELCVKCRSLEKVEISTQLISDAIALLLTALISSCYLKAMAKVAESWFEDSLQRNLEDHAKLFANRAVQLLDKLFQHDEEMATDALDHASVVWEYIESPLHFGHQFGMEDFISHTSTQKDANKRLYSYINYKSSDIIFNEKNKKDIDNNSPQPECPDFIKLVDLLYYLVILVILILAAGTVYHANIYPNHDVKPFPNGIQNWRIWTILKTPYWQVYGEPFLDLLEASDNGICTDNVTIWSNDPTVERCPTRDWITSVVAAFYMMLSNWLLLNIVIAMLSARFNLITAKSKQKWRYHRHSVVMCYENRIPSPINLVMRPLSFFCYVAKCPCCSCVNERPKGYTEKMLKKQRDLAKEIIRNENGET</sequence>
<feature type="transmembrane region" description="Helical" evidence="1">
    <location>
        <begin position="463"/>
        <end position="488"/>
    </location>
</feature>
<protein>
    <recommendedName>
        <fullName evidence="4">Ion transport domain-containing protein</fullName>
    </recommendedName>
</protein>
<dbReference type="PANTHER" id="PTHR13800">
    <property type="entry name" value="TRANSIENT RECEPTOR POTENTIAL CATION CHANNEL, SUBFAMILY M, MEMBER 6"/>
    <property type="match status" value="1"/>
</dbReference>
<evidence type="ECO:0000313" key="3">
    <source>
        <dbReference type="Proteomes" id="UP000596742"/>
    </source>
</evidence>
<dbReference type="EMBL" id="UYJE01010536">
    <property type="protein sequence ID" value="VDI84026.1"/>
    <property type="molecule type" value="Genomic_DNA"/>
</dbReference>
<dbReference type="GO" id="GO:0030001">
    <property type="term" value="P:metal ion transport"/>
    <property type="evidence" value="ECO:0007669"/>
    <property type="project" value="TreeGrafter"/>
</dbReference>
<feature type="transmembrane region" description="Helical" evidence="1">
    <location>
        <begin position="223"/>
        <end position="241"/>
    </location>
</feature>
<dbReference type="GO" id="GO:0005261">
    <property type="term" value="F:monoatomic cation channel activity"/>
    <property type="evidence" value="ECO:0007669"/>
    <property type="project" value="TreeGrafter"/>
</dbReference>
<name>A0A8B6HRP5_MYTGA</name>
<dbReference type="GO" id="GO:0005886">
    <property type="term" value="C:plasma membrane"/>
    <property type="evidence" value="ECO:0007669"/>
    <property type="project" value="TreeGrafter"/>
</dbReference>
<dbReference type="InterPro" id="IPR050927">
    <property type="entry name" value="TRPM"/>
</dbReference>
<comment type="caution">
    <text evidence="2">The sequence shown here is derived from an EMBL/GenBank/DDBJ whole genome shotgun (WGS) entry which is preliminary data.</text>
</comment>
<dbReference type="OrthoDB" id="6188063at2759"/>
<keyword evidence="1" id="KW-0472">Membrane</keyword>
<proteinExistence type="predicted"/>
<keyword evidence="3" id="KW-1185">Reference proteome</keyword>
<keyword evidence="1" id="KW-1133">Transmembrane helix</keyword>
<organism evidence="2 3">
    <name type="scientific">Mytilus galloprovincialis</name>
    <name type="common">Mediterranean mussel</name>
    <dbReference type="NCBI Taxonomy" id="29158"/>
    <lineage>
        <taxon>Eukaryota</taxon>
        <taxon>Metazoa</taxon>
        <taxon>Spiralia</taxon>
        <taxon>Lophotrochozoa</taxon>
        <taxon>Mollusca</taxon>
        <taxon>Bivalvia</taxon>
        <taxon>Autobranchia</taxon>
        <taxon>Pteriomorphia</taxon>
        <taxon>Mytilida</taxon>
        <taxon>Mytiloidea</taxon>
        <taxon>Mytilidae</taxon>
        <taxon>Mytilinae</taxon>
        <taxon>Mytilus</taxon>
    </lineage>
</organism>
<dbReference type="PANTHER" id="PTHR13800:SF12">
    <property type="entry name" value="TRANSIENT RECEPTOR POTENTIAL CATION CHANNEL SUBFAMILY M MEMBER-LIKE 2"/>
    <property type="match status" value="1"/>
</dbReference>
<evidence type="ECO:0008006" key="4">
    <source>
        <dbReference type="Google" id="ProtNLM"/>
    </source>
</evidence>
<keyword evidence="1" id="KW-0812">Transmembrane</keyword>
<gene>
    <name evidence="2" type="ORF">MGAL_10B055365</name>
</gene>